<comment type="caution">
    <text evidence="1">The sequence shown here is derived from an EMBL/GenBank/DDBJ whole genome shotgun (WGS) entry which is preliminary data.</text>
</comment>
<evidence type="ECO:0000313" key="1">
    <source>
        <dbReference type="EMBL" id="KAJ8001010.1"/>
    </source>
</evidence>
<accession>A0ACC2GBX4</accession>
<name>A0ACC2GBX4_DALPE</name>
<protein>
    <submittedName>
        <fullName evidence="1">Uncharacterized protein</fullName>
    </submittedName>
</protein>
<sequence length="270" mass="31113">MNIGFTEALKEYDYDCFVFSDVDIIPMDDRNLYRCFSQPRHLSVAVDKFKFKLPYYHYFGGVTSLSKEQILKINGFPNTYWGWGGEYDDISQRVTYKGMTISRPDSVVGKCQMIRHTRDKNNEENPHRFWRVAYTQKMMDRDGLNSLEYQVVEVEKHKITVCFISWKSLKKFESPVIPGKFEMVHLDNMVGKLLILVCVMLLVSFSDAEGRGRKPSCGIAADPFFCIDLYSPVCGSDGKTYSNECELCLHIQQCRNMLIVNDDRCGGAES</sequence>
<dbReference type="Proteomes" id="UP001157502">
    <property type="component" value="Chromosome 15"/>
</dbReference>
<reference evidence="1" key="1">
    <citation type="submission" date="2021-05" db="EMBL/GenBank/DDBJ databases">
        <authorList>
            <person name="Pan Q."/>
            <person name="Jouanno E."/>
            <person name="Zahm M."/>
            <person name="Klopp C."/>
            <person name="Cabau C."/>
            <person name="Louis A."/>
            <person name="Berthelot C."/>
            <person name="Parey E."/>
            <person name="Roest Crollius H."/>
            <person name="Montfort J."/>
            <person name="Robinson-Rechavi M."/>
            <person name="Bouchez O."/>
            <person name="Lampietro C."/>
            <person name="Lopez Roques C."/>
            <person name="Donnadieu C."/>
            <person name="Postlethwait J."/>
            <person name="Bobe J."/>
            <person name="Dillon D."/>
            <person name="Chandos A."/>
            <person name="von Hippel F."/>
            <person name="Guiguen Y."/>
        </authorList>
    </citation>
    <scope>NUCLEOTIDE SEQUENCE</scope>
    <source>
        <strain evidence="1">YG-Jan2019</strain>
    </source>
</reference>
<organism evidence="1 2">
    <name type="scientific">Dallia pectoralis</name>
    <name type="common">Alaska blackfish</name>
    <dbReference type="NCBI Taxonomy" id="75939"/>
    <lineage>
        <taxon>Eukaryota</taxon>
        <taxon>Metazoa</taxon>
        <taxon>Chordata</taxon>
        <taxon>Craniata</taxon>
        <taxon>Vertebrata</taxon>
        <taxon>Euteleostomi</taxon>
        <taxon>Actinopterygii</taxon>
        <taxon>Neopterygii</taxon>
        <taxon>Teleostei</taxon>
        <taxon>Protacanthopterygii</taxon>
        <taxon>Esociformes</taxon>
        <taxon>Umbridae</taxon>
        <taxon>Dallia</taxon>
    </lineage>
</organism>
<proteinExistence type="predicted"/>
<gene>
    <name evidence="1" type="ORF">DPEC_G00186370</name>
</gene>
<evidence type="ECO:0000313" key="2">
    <source>
        <dbReference type="Proteomes" id="UP001157502"/>
    </source>
</evidence>
<dbReference type="EMBL" id="CM055742">
    <property type="protein sequence ID" value="KAJ8001010.1"/>
    <property type="molecule type" value="Genomic_DNA"/>
</dbReference>
<keyword evidence="2" id="KW-1185">Reference proteome</keyword>